<dbReference type="PATRIC" id="fig|545697.3.peg.2835"/>
<proteinExistence type="predicted"/>
<dbReference type="EMBL" id="AMEZ01000093">
    <property type="protein sequence ID" value="EKY23871.1"/>
    <property type="molecule type" value="Genomic_DNA"/>
</dbReference>
<dbReference type="eggNOG" id="ENOG503234J">
    <property type="taxonomic scope" value="Bacteria"/>
</dbReference>
<keyword evidence="1" id="KW-1133">Transmembrane helix</keyword>
<name>L1Q7H9_9CLOT</name>
<dbReference type="Proteomes" id="UP000010420">
    <property type="component" value="Unassembled WGS sequence"/>
</dbReference>
<dbReference type="STRING" id="545697.HMPREF0216_02884"/>
<evidence type="ECO:0000313" key="3">
    <source>
        <dbReference type="Proteomes" id="UP000010420"/>
    </source>
</evidence>
<accession>L1Q7H9</accession>
<reference evidence="2 3" key="1">
    <citation type="submission" date="2012-05" db="EMBL/GenBank/DDBJ databases">
        <authorList>
            <person name="Weinstock G."/>
            <person name="Sodergren E."/>
            <person name="Lobos E.A."/>
            <person name="Fulton L."/>
            <person name="Fulton R."/>
            <person name="Courtney L."/>
            <person name="Fronick C."/>
            <person name="O'Laughlin M."/>
            <person name="Godfrey J."/>
            <person name="Wilson R.M."/>
            <person name="Miner T."/>
            <person name="Farmer C."/>
            <person name="Delehaunty K."/>
            <person name="Cordes M."/>
            <person name="Minx P."/>
            <person name="Tomlinson C."/>
            <person name="Chen J."/>
            <person name="Wollam A."/>
            <person name="Pepin K.H."/>
            <person name="Bhonagiri V."/>
            <person name="Zhang X."/>
            <person name="Suruliraj S."/>
            <person name="Warren W."/>
            <person name="Mitreva M."/>
            <person name="Mardis E.R."/>
            <person name="Wilson R.K."/>
        </authorList>
    </citation>
    <scope>NUCLEOTIDE SEQUENCE [LARGE SCALE GENOMIC DNA]</scope>
    <source>
        <strain evidence="2 3">DSM 1785</strain>
    </source>
</reference>
<dbReference type="OrthoDB" id="1937035at2"/>
<keyword evidence="1" id="KW-0472">Membrane</keyword>
<organism evidence="2 3">
    <name type="scientific">Clostridium celatum DSM 1785</name>
    <dbReference type="NCBI Taxonomy" id="545697"/>
    <lineage>
        <taxon>Bacteria</taxon>
        <taxon>Bacillati</taxon>
        <taxon>Bacillota</taxon>
        <taxon>Clostridia</taxon>
        <taxon>Eubacteriales</taxon>
        <taxon>Clostridiaceae</taxon>
        <taxon>Clostridium</taxon>
    </lineage>
</organism>
<feature type="transmembrane region" description="Helical" evidence="1">
    <location>
        <begin position="54"/>
        <end position="75"/>
    </location>
</feature>
<dbReference type="AlphaFoldDB" id="L1Q7H9"/>
<gene>
    <name evidence="2" type="ORF">HMPREF0216_02884</name>
</gene>
<keyword evidence="1" id="KW-0812">Transmembrane</keyword>
<keyword evidence="3" id="KW-1185">Reference proteome</keyword>
<feature type="transmembrane region" description="Helical" evidence="1">
    <location>
        <begin position="20"/>
        <end position="47"/>
    </location>
</feature>
<protein>
    <submittedName>
        <fullName evidence="2">Uncharacterized protein</fullName>
    </submittedName>
</protein>
<evidence type="ECO:0000313" key="2">
    <source>
        <dbReference type="EMBL" id="EKY23871.1"/>
    </source>
</evidence>
<sequence>MVENISNEIVLGLKNSILKLLKWILSGVVVNAFWICLIICMISLVLYISGLKKAGKYCTVSFIVYIVLEAIGSAFL</sequence>
<evidence type="ECO:0000256" key="1">
    <source>
        <dbReference type="SAM" id="Phobius"/>
    </source>
</evidence>
<comment type="caution">
    <text evidence="2">The sequence shown here is derived from an EMBL/GenBank/DDBJ whole genome shotgun (WGS) entry which is preliminary data.</text>
</comment>
<dbReference type="RefSeq" id="WP_005215136.1">
    <property type="nucleotide sequence ID" value="NZ_KB291681.1"/>
</dbReference>
<dbReference type="HOGENOM" id="CLU_2648072_0_0_9"/>